<dbReference type="InterPro" id="IPR047575">
    <property type="entry name" value="Sm"/>
</dbReference>
<dbReference type="InterPro" id="IPR001163">
    <property type="entry name" value="Sm_dom_euk/arc"/>
</dbReference>
<evidence type="ECO:0000313" key="11">
    <source>
        <dbReference type="EMBL" id="KAF4703865.1"/>
    </source>
</evidence>
<keyword evidence="3 9" id="KW-0507">mRNA processing</keyword>
<dbReference type="PANTHER" id="PTHR15588">
    <property type="entry name" value="LSM1"/>
    <property type="match status" value="1"/>
</dbReference>
<dbReference type="CDD" id="cd01727">
    <property type="entry name" value="LSm8"/>
    <property type="match status" value="1"/>
</dbReference>
<dbReference type="GO" id="GO:0046540">
    <property type="term" value="C:U4/U6 x U5 tri-snRNP complex"/>
    <property type="evidence" value="ECO:0007669"/>
    <property type="project" value="UniProtKB-UniRule"/>
</dbReference>
<evidence type="ECO:0000256" key="6">
    <source>
        <dbReference type="ARBA" id="ARBA00023187"/>
    </source>
</evidence>
<sequence>MSTAAAAAHHHHPTTALANTSSMLEPMLNTEVLLVTADGKVLLGKFKGFDQSLNVVLSECKERVYSMVEGVETLQHGLYLIRGDDVVSIGEVDEDIDARIDQSTVIAAQLKSILH</sequence>
<evidence type="ECO:0000256" key="8">
    <source>
        <dbReference type="ARBA" id="ARBA00023274"/>
    </source>
</evidence>
<evidence type="ECO:0000256" key="5">
    <source>
        <dbReference type="ARBA" id="ARBA00022884"/>
    </source>
</evidence>
<keyword evidence="11" id="KW-0808">Transferase</keyword>
<dbReference type="EMBL" id="JABANM010031873">
    <property type="protein sequence ID" value="KAF4703865.1"/>
    <property type="molecule type" value="Genomic_DNA"/>
</dbReference>
<feature type="domain" description="Sm" evidence="10">
    <location>
        <begin position="19"/>
        <end position="95"/>
    </location>
</feature>
<dbReference type="Gene3D" id="2.30.30.100">
    <property type="match status" value="1"/>
</dbReference>
<dbReference type="SMART" id="SM00651">
    <property type="entry name" value="Sm"/>
    <property type="match status" value="1"/>
</dbReference>
<comment type="subunit">
    <text evidence="9">LSm subunits form a heteromer with a doughnut shape.</text>
</comment>
<dbReference type="OMA" id="AACDQTT"/>
<proteinExistence type="inferred from homology"/>
<dbReference type="GO" id="GO:0003729">
    <property type="term" value="F:mRNA binding"/>
    <property type="evidence" value="ECO:0007669"/>
    <property type="project" value="TreeGrafter"/>
</dbReference>
<evidence type="ECO:0000259" key="10">
    <source>
        <dbReference type="PROSITE" id="PS52002"/>
    </source>
</evidence>
<dbReference type="GO" id="GO:0071011">
    <property type="term" value="C:precatalytic spliceosome"/>
    <property type="evidence" value="ECO:0007669"/>
    <property type="project" value="TreeGrafter"/>
</dbReference>
<dbReference type="FunFam" id="2.30.30.100:FF:000027">
    <property type="entry name" value="U6 snRNA-associated Sm-like protein LSm8"/>
    <property type="match status" value="1"/>
</dbReference>
<evidence type="ECO:0000256" key="4">
    <source>
        <dbReference type="ARBA" id="ARBA00022728"/>
    </source>
</evidence>
<dbReference type="PROSITE" id="PS52002">
    <property type="entry name" value="SM"/>
    <property type="match status" value="1"/>
</dbReference>
<dbReference type="GO" id="GO:0000398">
    <property type="term" value="P:mRNA splicing, via spliceosome"/>
    <property type="evidence" value="ECO:0007669"/>
    <property type="project" value="UniProtKB-UniRule"/>
</dbReference>
<dbReference type="Proteomes" id="UP000574390">
    <property type="component" value="Unassembled WGS sequence"/>
</dbReference>
<evidence type="ECO:0000256" key="1">
    <source>
        <dbReference type="ARBA" id="ARBA00004123"/>
    </source>
</evidence>
<evidence type="ECO:0000313" key="12">
    <source>
        <dbReference type="EMBL" id="KAF4757431.1"/>
    </source>
</evidence>
<gene>
    <name evidence="11" type="primary">NAA38_2</name>
    <name evidence="9" type="synonym">LSM8</name>
    <name evidence="11" type="ORF">FOZ62_024937</name>
    <name evidence="12" type="ORF">FOZ63_027062</name>
</gene>
<dbReference type="InterPro" id="IPR044642">
    <property type="entry name" value="PTHR15588"/>
</dbReference>
<evidence type="ECO:0000256" key="3">
    <source>
        <dbReference type="ARBA" id="ARBA00022664"/>
    </source>
</evidence>
<dbReference type="GO" id="GO:0005688">
    <property type="term" value="C:U6 snRNP"/>
    <property type="evidence" value="ECO:0007669"/>
    <property type="project" value="UniProtKB-UniRule"/>
</dbReference>
<dbReference type="GO" id="GO:0016740">
    <property type="term" value="F:transferase activity"/>
    <property type="evidence" value="ECO:0007669"/>
    <property type="project" value="UniProtKB-KW"/>
</dbReference>
<keyword evidence="7 9" id="KW-0539">Nucleus</keyword>
<accession>A0A7J6Q5T9</accession>
<dbReference type="PANTHER" id="PTHR15588:SF9">
    <property type="entry name" value="U6 SNRNA-ASSOCIATED SM-LIKE PROTEIN LSM8"/>
    <property type="match status" value="1"/>
</dbReference>
<dbReference type="Proteomes" id="UP000553632">
    <property type="component" value="Unassembled WGS sequence"/>
</dbReference>
<dbReference type="InterPro" id="IPR010920">
    <property type="entry name" value="LSM_dom_sf"/>
</dbReference>
<comment type="subcellular location">
    <subcellularLocation>
        <location evidence="1 9">Nucleus</location>
    </subcellularLocation>
</comment>
<keyword evidence="5 9" id="KW-0694">RNA-binding</keyword>
<dbReference type="Pfam" id="PF01423">
    <property type="entry name" value="LSM"/>
    <property type="match status" value="1"/>
</dbReference>
<keyword evidence="4 9" id="KW-0747">Spliceosome</keyword>
<keyword evidence="8 9" id="KW-0687">Ribonucleoprotein</keyword>
<dbReference type="InterPro" id="IPR034103">
    <property type="entry name" value="Lsm8"/>
</dbReference>
<dbReference type="SUPFAM" id="SSF50182">
    <property type="entry name" value="Sm-like ribonucleoproteins"/>
    <property type="match status" value="1"/>
</dbReference>
<evidence type="ECO:0000256" key="2">
    <source>
        <dbReference type="ARBA" id="ARBA00006850"/>
    </source>
</evidence>
<evidence type="ECO:0000256" key="9">
    <source>
        <dbReference type="RuleBase" id="RU365048"/>
    </source>
</evidence>
<keyword evidence="6 9" id="KW-0508">mRNA splicing</keyword>
<comment type="function">
    <text evidence="9">Plays role in pre-mRNA splicing as component of the U4/U6-U5 tri-snRNP complex that is involved in spliceosome assembly, and as component of the precatalytic spliceosome (spliceosome B complex). The heptameric LSM2-8 complex binds specifically to the 3'-terminal U-tract of U6 snRNA.</text>
</comment>
<name>A0A7J6Q5T9_PEROL</name>
<protein>
    <recommendedName>
        <fullName evidence="9">U6 snRNA-associated Sm-like protein LSm8</fullName>
    </recommendedName>
</protein>
<comment type="similarity">
    <text evidence="2 9">Belongs to the snRNP Sm proteins family.</text>
</comment>
<evidence type="ECO:0000313" key="13">
    <source>
        <dbReference type="Proteomes" id="UP000553632"/>
    </source>
</evidence>
<evidence type="ECO:0000256" key="7">
    <source>
        <dbReference type="ARBA" id="ARBA00023242"/>
    </source>
</evidence>
<evidence type="ECO:0000313" key="14">
    <source>
        <dbReference type="Proteomes" id="UP000574390"/>
    </source>
</evidence>
<comment type="caution">
    <text evidence="11">The sequence shown here is derived from an EMBL/GenBank/DDBJ whole genome shotgun (WGS) entry which is preliminary data.</text>
</comment>
<organism evidence="11 14">
    <name type="scientific">Perkinsus olseni</name>
    <name type="common">Perkinsus atlanticus</name>
    <dbReference type="NCBI Taxonomy" id="32597"/>
    <lineage>
        <taxon>Eukaryota</taxon>
        <taxon>Sar</taxon>
        <taxon>Alveolata</taxon>
        <taxon>Perkinsozoa</taxon>
        <taxon>Perkinsea</taxon>
        <taxon>Perkinsida</taxon>
        <taxon>Perkinsidae</taxon>
        <taxon>Perkinsus</taxon>
    </lineage>
</organism>
<dbReference type="AlphaFoldDB" id="A0A7J6Q5T9"/>
<reference evidence="13 14" key="1">
    <citation type="submission" date="2020-04" db="EMBL/GenBank/DDBJ databases">
        <title>Perkinsus olseni comparative genomics.</title>
        <authorList>
            <person name="Bogema D.R."/>
        </authorList>
    </citation>
    <scope>NUCLEOTIDE SEQUENCE [LARGE SCALE GENOMIC DNA]</scope>
    <source>
        <strain evidence="11">ATCC PRA-205</strain>
        <strain evidence="12 13">ATCC PRA-207</strain>
    </source>
</reference>
<keyword evidence="13" id="KW-1185">Reference proteome</keyword>
<dbReference type="EMBL" id="JABANO010002668">
    <property type="protein sequence ID" value="KAF4757431.1"/>
    <property type="molecule type" value="Genomic_DNA"/>
</dbReference>